<dbReference type="AlphaFoldDB" id="A0AAV2CM50"/>
<reference evidence="2 3" key="1">
    <citation type="submission" date="2024-04" db="EMBL/GenBank/DDBJ databases">
        <authorList>
            <person name="Fracassetti M."/>
        </authorList>
    </citation>
    <scope>NUCLEOTIDE SEQUENCE [LARGE SCALE GENOMIC DNA]</scope>
</reference>
<dbReference type="Proteomes" id="UP001497516">
    <property type="component" value="Chromosome 1"/>
</dbReference>
<organism evidence="2 3">
    <name type="scientific">Linum trigynum</name>
    <dbReference type="NCBI Taxonomy" id="586398"/>
    <lineage>
        <taxon>Eukaryota</taxon>
        <taxon>Viridiplantae</taxon>
        <taxon>Streptophyta</taxon>
        <taxon>Embryophyta</taxon>
        <taxon>Tracheophyta</taxon>
        <taxon>Spermatophyta</taxon>
        <taxon>Magnoliopsida</taxon>
        <taxon>eudicotyledons</taxon>
        <taxon>Gunneridae</taxon>
        <taxon>Pentapetalae</taxon>
        <taxon>rosids</taxon>
        <taxon>fabids</taxon>
        <taxon>Malpighiales</taxon>
        <taxon>Linaceae</taxon>
        <taxon>Linum</taxon>
    </lineage>
</organism>
<name>A0AAV2CM50_9ROSI</name>
<evidence type="ECO:0000313" key="3">
    <source>
        <dbReference type="Proteomes" id="UP001497516"/>
    </source>
</evidence>
<sequence length="70" mass="7416">MEAAAAQRRGTERESSEAAAVNEGGELGFVSTLSYRRRLLQGPDKLEIPAQRSCASRLLGVLLTVSVGKG</sequence>
<accession>A0AAV2CM50</accession>
<evidence type="ECO:0000256" key="1">
    <source>
        <dbReference type="SAM" id="MobiDB-lite"/>
    </source>
</evidence>
<keyword evidence="3" id="KW-1185">Reference proteome</keyword>
<protein>
    <submittedName>
        <fullName evidence="2">Uncharacterized protein</fullName>
    </submittedName>
</protein>
<feature type="region of interest" description="Disordered" evidence="1">
    <location>
        <begin position="1"/>
        <end position="21"/>
    </location>
</feature>
<gene>
    <name evidence="2" type="ORF">LTRI10_LOCUS4498</name>
</gene>
<dbReference type="EMBL" id="OZ034813">
    <property type="protein sequence ID" value="CAL1356825.1"/>
    <property type="molecule type" value="Genomic_DNA"/>
</dbReference>
<proteinExistence type="predicted"/>
<evidence type="ECO:0000313" key="2">
    <source>
        <dbReference type="EMBL" id="CAL1356825.1"/>
    </source>
</evidence>